<evidence type="ECO:0000256" key="2">
    <source>
        <dbReference type="ARBA" id="ARBA00023015"/>
    </source>
</evidence>
<protein>
    <submittedName>
        <fullName evidence="7">RNA polymerase subunit sigma</fullName>
    </submittedName>
</protein>
<comment type="similarity">
    <text evidence="1">Belongs to the sigma-70 factor family. ECF subfamily.</text>
</comment>
<dbReference type="AlphaFoldDB" id="A0A1B1YFU0"/>
<dbReference type="InterPro" id="IPR039425">
    <property type="entry name" value="RNA_pol_sigma-70-like"/>
</dbReference>
<dbReference type="InterPro" id="IPR013325">
    <property type="entry name" value="RNA_pol_sigma_r2"/>
</dbReference>
<dbReference type="InterPro" id="IPR014284">
    <property type="entry name" value="RNA_pol_sigma-70_dom"/>
</dbReference>
<dbReference type="InterPro" id="IPR013249">
    <property type="entry name" value="RNA_pol_sigma70_r4_t2"/>
</dbReference>
<dbReference type="Pfam" id="PF08281">
    <property type="entry name" value="Sigma70_r4_2"/>
    <property type="match status" value="1"/>
</dbReference>
<evidence type="ECO:0000313" key="8">
    <source>
        <dbReference type="Proteomes" id="UP000092971"/>
    </source>
</evidence>
<feature type="domain" description="RNA polymerase sigma factor 70 region 4 type 2" evidence="6">
    <location>
        <begin position="138"/>
        <end position="189"/>
    </location>
</feature>
<dbReference type="PANTHER" id="PTHR43133:SF51">
    <property type="entry name" value="RNA POLYMERASE SIGMA FACTOR"/>
    <property type="match status" value="1"/>
</dbReference>
<dbReference type="Gene3D" id="1.10.1740.10">
    <property type="match status" value="1"/>
</dbReference>
<dbReference type="NCBIfam" id="TIGR02937">
    <property type="entry name" value="sigma70-ECF"/>
    <property type="match status" value="1"/>
</dbReference>
<dbReference type="EMBL" id="CP014672">
    <property type="protein sequence ID" value="ANW99636.1"/>
    <property type="molecule type" value="Genomic_DNA"/>
</dbReference>
<gene>
    <name evidence="7" type="ORF">CSTERTH_11615</name>
</gene>
<name>A0A1B1YFU0_THEST</name>
<dbReference type="GO" id="GO:0003677">
    <property type="term" value="F:DNA binding"/>
    <property type="evidence" value="ECO:0007669"/>
    <property type="project" value="InterPro"/>
</dbReference>
<dbReference type="SUPFAM" id="SSF88946">
    <property type="entry name" value="Sigma2 domain of RNA polymerase sigma factors"/>
    <property type="match status" value="1"/>
</dbReference>
<dbReference type="SUPFAM" id="SSF88659">
    <property type="entry name" value="Sigma3 and sigma4 domains of RNA polymerase sigma factors"/>
    <property type="match status" value="1"/>
</dbReference>
<dbReference type="OrthoDB" id="9784984at2"/>
<evidence type="ECO:0000313" key="7">
    <source>
        <dbReference type="EMBL" id="ANW99636.1"/>
    </source>
</evidence>
<evidence type="ECO:0000256" key="1">
    <source>
        <dbReference type="ARBA" id="ARBA00010641"/>
    </source>
</evidence>
<dbReference type="RefSeq" id="WP_015360059.1">
    <property type="nucleotide sequence ID" value="NZ_CP014672.1"/>
</dbReference>
<dbReference type="PANTHER" id="PTHR43133">
    <property type="entry name" value="RNA POLYMERASE ECF-TYPE SIGMA FACTO"/>
    <property type="match status" value="1"/>
</dbReference>
<evidence type="ECO:0000259" key="5">
    <source>
        <dbReference type="Pfam" id="PF04542"/>
    </source>
</evidence>
<accession>A0A1B1YFU0</accession>
<feature type="domain" description="RNA polymerase sigma-70 region 2" evidence="5">
    <location>
        <begin position="41"/>
        <end position="107"/>
    </location>
</feature>
<proteinExistence type="inferred from homology"/>
<evidence type="ECO:0000256" key="3">
    <source>
        <dbReference type="ARBA" id="ARBA00023082"/>
    </source>
</evidence>
<evidence type="ECO:0000256" key="4">
    <source>
        <dbReference type="ARBA" id="ARBA00023163"/>
    </source>
</evidence>
<sequence>MQVALRYEFLESYWLLKGKFMEDRMIVERCLNGDTDSFEYLVTKYKKLVYSIALRFFNDPHLAEDVTQEVFFKAYRKLYMYDTNMKFSAWISRIAHNTCIDTLRKNKNYSVSAEENPVVEDTAEAADEILVRKEKKHWLEEQIRALKPDYKTPLLLFHQAGLSYEEIAKTMNVPLSIVKNRIYRARKMLKEKMAEYYREA</sequence>
<dbReference type="GO" id="GO:0006352">
    <property type="term" value="P:DNA-templated transcription initiation"/>
    <property type="evidence" value="ECO:0007669"/>
    <property type="project" value="InterPro"/>
</dbReference>
<organism evidence="7 8">
    <name type="scientific">Thermoclostridium stercorarium subsp. thermolacticum DSM 2910</name>
    <dbReference type="NCBI Taxonomy" id="1121336"/>
    <lineage>
        <taxon>Bacteria</taxon>
        <taxon>Bacillati</taxon>
        <taxon>Bacillota</taxon>
        <taxon>Clostridia</taxon>
        <taxon>Eubacteriales</taxon>
        <taxon>Oscillospiraceae</taxon>
        <taxon>Thermoclostridium</taxon>
    </lineage>
</organism>
<dbReference type="Proteomes" id="UP000092971">
    <property type="component" value="Chromosome"/>
</dbReference>
<dbReference type="Pfam" id="PF04542">
    <property type="entry name" value="Sigma70_r2"/>
    <property type="match status" value="1"/>
</dbReference>
<dbReference type="InterPro" id="IPR007627">
    <property type="entry name" value="RNA_pol_sigma70_r2"/>
</dbReference>
<dbReference type="InterPro" id="IPR036388">
    <property type="entry name" value="WH-like_DNA-bd_sf"/>
</dbReference>
<keyword evidence="4" id="KW-0804">Transcription</keyword>
<keyword evidence="3" id="KW-0731">Sigma factor</keyword>
<evidence type="ECO:0000259" key="6">
    <source>
        <dbReference type="Pfam" id="PF08281"/>
    </source>
</evidence>
<dbReference type="Gene3D" id="1.10.10.10">
    <property type="entry name" value="Winged helix-like DNA-binding domain superfamily/Winged helix DNA-binding domain"/>
    <property type="match status" value="1"/>
</dbReference>
<dbReference type="GO" id="GO:0016987">
    <property type="term" value="F:sigma factor activity"/>
    <property type="evidence" value="ECO:0007669"/>
    <property type="project" value="UniProtKB-KW"/>
</dbReference>
<reference evidence="7 8" key="1">
    <citation type="submission" date="2016-02" db="EMBL/GenBank/DDBJ databases">
        <title>Comparison of Clostridium stercorarium subspecies using comparative genomics and transcriptomics.</title>
        <authorList>
            <person name="Schellenberg J."/>
            <person name="Thallinger G."/>
            <person name="Levin D.B."/>
            <person name="Zhang X."/>
            <person name="Alvare G."/>
            <person name="Fristensky B."/>
            <person name="Sparling R."/>
        </authorList>
    </citation>
    <scope>NUCLEOTIDE SEQUENCE [LARGE SCALE GENOMIC DNA]</scope>
    <source>
        <strain evidence="7 8">DSM 2910</strain>
    </source>
</reference>
<dbReference type="CDD" id="cd06171">
    <property type="entry name" value="Sigma70_r4"/>
    <property type="match status" value="1"/>
</dbReference>
<dbReference type="InterPro" id="IPR013324">
    <property type="entry name" value="RNA_pol_sigma_r3/r4-like"/>
</dbReference>
<keyword evidence="2" id="KW-0805">Transcription regulation</keyword>